<evidence type="ECO:0000313" key="2">
    <source>
        <dbReference type="EMBL" id="KAE9100256.1"/>
    </source>
</evidence>
<gene>
    <name evidence="2" type="ORF">PF010_g14873</name>
</gene>
<dbReference type="Proteomes" id="UP000488956">
    <property type="component" value="Unassembled WGS sequence"/>
</dbReference>
<comment type="caution">
    <text evidence="2">The sequence shown here is derived from an EMBL/GenBank/DDBJ whole genome shotgun (WGS) entry which is preliminary data.</text>
</comment>
<sequence>MRLHPTFYVGRLKPYVPATIPVPEAERLRLARNPNRPAVDADAESPRALAPHARASLSVTRGTPSDEATSTSLAGPAPIESQQSSQPQYARAQA</sequence>
<protein>
    <submittedName>
        <fullName evidence="2">Uncharacterized protein</fullName>
    </submittedName>
</protein>
<reference evidence="2 3" key="1">
    <citation type="submission" date="2018-09" db="EMBL/GenBank/DDBJ databases">
        <title>Genomic investigation of the strawberry pathogen Phytophthora fragariae indicates pathogenicity is determined by transcriptional variation in three key races.</title>
        <authorList>
            <person name="Adams T.M."/>
            <person name="Armitage A.D."/>
            <person name="Sobczyk M.K."/>
            <person name="Bates H.J."/>
            <person name="Dunwell J.M."/>
            <person name="Nellist C.F."/>
            <person name="Harrison R.J."/>
        </authorList>
    </citation>
    <scope>NUCLEOTIDE SEQUENCE [LARGE SCALE GENOMIC DNA]</scope>
    <source>
        <strain evidence="2 3">ONT-3</strain>
    </source>
</reference>
<dbReference type="AlphaFoldDB" id="A0A6G0KWG2"/>
<evidence type="ECO:0000256" key="1">
    <source>
        <dbReference type="SAM" id="MobiDB-lite"/>
    </source>
</evidence>
<proteinExistence type="predicted"/>
<name>A0A6G0KWG2_9STRA</name>
<organism evidence="2 3">
    <name type="scientific">Phytophthora fragariae</name>
    <dbReference type="NCBI Taxonomy" id="53985"/>
    <lineage>
        <taxon>Eukaryota</taxon>
        <taxon>Sar</taxon>
        <taxon>Stramenopiles</taxon>
        <taxon>Oomycota</taxon>
        <taxon>Peronosporomycetes</taxon>
        <taxon>Peronosporales</taxon>
        <taxon>Peronosporaceae</taxon>
        <taxon>Phytophthora</taxon>
    </lineage>
</organism>
<evidence type="ECO:0000313" key="3">
    <source>
        <dbReference type="Proteomes" id="UP000488956"/>
    </source>
</evidence>
<feature type="region of interest" description="Disordered" evidence="1">
    <location>
        <begin position="29"/>
        <end position="94"/>
    </location>
</feature>
<feature type="compositionally biased region" description="Polar residues" evidence="1">
    <location>
        <begin position="57"/>
        <end position="73"/>
    </location>
</feature>
<accession>A0A6G0KWG2</accession>
<dbReference type="EMBL" id="QXFX01000942">
    <property type="protein sequence ID" value="KAE9100256.1"/>
    <property type="molecule type" value="Genomic_DNA"/>
</dbReference>